<sequence>FSKEQFSFYFWVYPSIRIYKKRRMLNKNDLHMIIKNGYWLNLIIKLLTKFIKIISTKKS</sequence>
<dbReference type="AlphaFoldDB" id="A0A0M1MZQ2"/>
<name>A0A0M1MZQ2_9MOLU</name>
<comment type="caution">
    <text evidence="1">The sequence shown here is derived from an EMBL/GenBank/DDBJ whole genome shotgun (WGS) entry which is preliminary data.</text>
</comment>
<accession>A0A0M1MZQ2</accession>
<dbReference type="EMBL" id="LHCF01000043">
    <property type="protein sequence ID" value="KOR75209.1"/>
    <property type="molecule type" value="Genomic_DNA"/>
</dbReference>
<evidence type="ECO:0000313" key="1">
    <source>
        <dbReference type="EMBL" id="KOR75209.1"/>
    </source>
</evidence>
<gene>
    <name evidence="1" type="ORF">CPX_001829</name>
</gene>
<dbReference type="PATRIC" id="fig|479893.3.peg.660"/>
<feature type="non-terminal residue" evidence="1">
    <location>
        <position position="1"/>
    </location>
</feature>
<dbReference type="Proteomes" id="UP000037386">
    <property type="component" value="Unassembled WGS sequence"/>
</dbReference>
<proteinExistence type="predicted"/>
<evidence type="ECO:0000313" key="2">
    <source>
        <dbReference type="Proteomes" id="UP000037386"/>
    </source>
</evidence>
<protein>
    <submittedName>
        <fullName evidence="1">Uncharacterized protein</fullName>
    </submittedName>
</protein>
<reference evidence="2" key="1">
    <citation type="submission" date="2015-05" db="EMBL/GenBank/DDBJ databases">
        <title>Draft genome sequence of 'Candidatus Phytoplasma Pruni' strain CX, a plant pathogenic bacterium.</title>
        <authorList>
            <person name="Lee I.-M."/>
            <person name="Bottner-Parker K.D."/>
            <person name="Shao J."/>
            <person name="Gundersen-Rindal D.E."/>
            <person name="Zhao Y."/>
            <person name="Davis R.E."/>
        </authorList>
    </citation>
    <scope>NUCLEOTIDE SEQUENCE [LARGE SCALE GENOMIC DNA]</scope>
    <source>
        <strain evidence="2">CX</strain>
    </source>
</reference>
<organism evidence="1 2">
    <name type="scientific">Candidatus Phytoplasma pruni</name>
    <dbReference type="NCBI Taxonomy" id="479893"/>
    <lineage>
        <taxon>Bacteria</taxon>
        <taxon>Bacillati</taxon>
        <taxon>Mycoplasmatota</taxon>
        <taxon>Mollicutes</taxon>
        <taxon>Acholeplasmatales</taxon>
        <taxon>Acholeplasmataceae</taxon>
        <taxon>Candidatus Phytoplasma</taxon>
        <taxon>16SrIII (X-disease group)</taxon>
    </lineage>
</organism>